<protein>
    <submittedName>
        <fullName evidence="2">Uncharacterized protein</fullName>
    </submittedName>
</protein>
<keyword evidence="3" id="KW-1185">Reference proteome</keyword>
<gene>
    <name evidence="2" type="ORF">SAMN05421741_11328</name>
</gene>
<name>A0A1I5CRC8_9FLAO</name>
<organism evidence="2 3">
    <name type="scientific">Paenimyroides ummariense</name>
    <dbReference type="NCBI Taxonomy" id="913024"/>
    <lineage>
        <taxon>Bacteria</taxon>
        <taxon>Pseudomonadati</taxon>
        <taxon>Bacteroidota</taxon>
        <taxon>Flavobacteriia</taxon>
        <taxon>Flavobacteriales</taxon>
        <taxon>Flavobacteriaceae</taxon>
        <taxon>Paenimyroides</taxon>
    </lineage>
</organism>
<dbReference type="AlphaFoldDB" id="A0A1I5CRC8"/>
<feature type="chain" id="PRO_5011728057" evidence="1">
    <location>
        <begin position="20"/>
        <end position="167"/>
    </location>
</feature>
<keyword evidence="1" id="KW-0732">Signal</keyword>
<reference evidence="3" key="1">
    <citation type="submission" date="2016-10" db="EMBL/GenBank/DDBJ databases">
        <authorList>
            <person name="Varghese N."/>
            <person name="Submissions S."/>
        </authorList>
    </citation>
    <scope>NUCLEOTIDE SEQUENCE [LARGE SCALE GENOMIC DNA]</scope>
    <source>
        <strain evidence="3">DS-12</strain>
    </source>
</reference>
<evidence type="ECO:0000313" key="3">
    <source>
        <dbReference type="Proteomes" id="UP000199036"/>
    </source>
</evidence>
<sequence>MNYILLTFISFLSSFSAQAQNIEILSSDNTEFKVKLTDGKNMSVPIERYRITGDDISLHDYFVYRNGDKIGKYNQRRLKLENGEKFKFRIQGNEVILTDNNRNVVTGELIFDEKYNYLKTIKITDNKSADKQIAESWLVLKVVHHLQPDQNNNDFIHGLIIGTAIGN</sequence>
<dbReference type="RefSeq" id="WP_091523507.1">
    <property type="nucleotide sequence ID" value="NZ_FOVI01000013.1"/>
</dbReference>
<proteinExistence type="predicted"/>
<evidence type="ECO:0000256" key="1">
    <source>
        <dbReference type="SAM" id="SignalP"/>
    </source>
</evidence>
<dbReference type="EMBL" id="FOVI01000013">
    <property type="protein sequence ID" value="SFN89477.1"/>
    <property type="molecule type" value="Genomic_DNA"/>
</dbReference>
<dbReference type="Proteomes" id="UP000199036">
    <property type="component" value="Unassembled WGS sequence"/>
</dbReference>
<feature type="signal peptide" evidence="1">
    <location>
        <begin position="1"/>
        <end position="19"/>
    </location>
</feature>
<evidence type="ECO:0000313" key="2">
    <source>
        <dbReference type="EMBL" id="SFN89477.1"/>
    </source>
</evidence>
<accession>A0A1I5CRC8</accession>